<feature type="domain" description="Protein kinase" evidence="24">
    <location>
        <begin position="584"/>
        <end position="865"/>
    </location>
</feature>
<evidence type="ECO:0000256" key="11">
    <source>
        <dbReference type="ARBA" id="ARBA00022741"/>
    </source>
</evidence>
<dbReference type="EMBL" id="CAMAPE010000008">
    <property type="protein sequence ID" value="CAH9071939.1"/>
    <property type="molecule type" value="Genomic_DNA"/>
</dbReference>
<dbReference type="FunFam" id="3.80.10.10:FF:000095">
    <property type="entry name" value="LRR receptor-like serine/threonine-protein kinase GSO1"/>
    <property type="match status" value="1"/>
</dbReference>
<evidence type="ECO:0000259" key="24">
    <source>
        <dbReference type="PROSITE" id="PS50011"/>
    </source>
</evidence>
<evidence type="ECO:0000256" key="5">
    <source>
        <dbReference type="ARBA" id="ARBA00022527"/>
    </source>
</evidence>
<keyword evidence="4" id="KW-1003">Cell membrane</keyword>
<evidence type="ECO:0000256" key="6">
    <source>
        <dbReference type="ARBA" id="ARBA00022614"/>
    </source>
</evidence>
<dbReference type="PANTHER" id="PTHR48005">
    <property type="entry name" value="LEUCINE RICH REPEAT KINASE 2"/>
    <property type="match status" value="1"/>
</dbReference>
<evidence type="ECO:0000256" key="21">
    <source>
        <dbReference type="SAM" id="MobiDB-lite"/>
    </source>
</evidence>
<keyword evidence="14 22" id="KW-1133">Transmembrane helix</keyword>
<dbReference type="Gene3D" id="1.10.510.10">
    <property type="entry name" value="Transferase(Phosphotransferase) domain 1"/>
    <property type="match status" value="1"/>
</dbReference>
<evidence type="ECO:0000256" key="15">
    <source>
        <dbReference type="ARBA" id="ARBA00023136"/>
    </source>
</evidence>
<feature type="compositionally biased region" description="Low complexity" evidence="21">
    <location>
        <begin position="909"/>
        <end position="927"/>
    </location>
</feature>
<dbReference type="FunFam" id="3.30.200.20:FF:000748">
    <property type="entry name" value="LRR receptor-like serine/threonine-protein kinase RCH1"/>
    <property type="match status" value="1"/>
</dbReference>
<dbReference type="SMART" id="SM00220">
    <property type="entry name" value="S_TKc"/>
    <property type="match status" value="1"/>
</dbReference>
<dbReference type="SUPFAM" id="SSF56112">
    <property type="entry name" value="Protein kinase-like (PK-like)"/>
    <property type="match status" value="1"/>
</dbReference>
<dbReference type="GO" id="GO:0005524">
    <property type="term" value="F:ATP binding"/>
    <property type="evidence" value="ECO:0007669"/>
    <property type="project" value="UniProtKB-UniRule"/>
</dbReference>
<comment type="caution">
    <text evidence="25">The sequence shown here is derived from an EMBL/GenBank/DDBJ whole genome shotgun (WGS) entry which is preliminary data.</text>
</comment>
<dbReference type="InterPro" id="IPR011009">
    <property type="entry name" value="Kinase-like_dom_sf"/>
</dbReference>
<evidence type="ECO:0000256" key="2">
    <source>
        <dbReference type="ARBA" id="ARBA00008684"/>
    </source>
</evidence>
<dbReference type="GO" id="GO:0006952">
    <property type="term" value="P:defense response"/>
    <property type="evidence" value="ECO:0007669"/>
    <property type="project" value="UniProtKB-ARBA"/>
</dbReference>
<feature type="transmembrane region" description="Helical" evidence="22">
    <location>
        <begin position="523"/>
        <end position="544"/>
    </location>
</feature>
<feature type="binding site" evidence="20">
    <location>
        <position position="613"/>
    </location>
    <ligand>
        <name>ATP</name>
        <dbReference type="ChEBI" id="CHEBI:30616"/>
    </ligand>
</feature>
<dbReference type="Gene3D" id="3.30.200.20">
    <property type="entry name" value="Phosphorylase Kinase, domain 1"/>
    <property type="match status" value="1"/>
</dbReference>
<dbReference type="FunFam" id="1.10.510.10:FF:000276">
    <property type="entry name" value="LRR receptor-like serine/threonine-protein kinase RCH1"/>
    <property type="match status" value="1"/>
</dbReference>
<dbReference type="Pfam" id="PF00560">
    <property type="entry name" value="LRR_1"/>
    <property type="match status" value="7"/>
</dbReference>
<keyword evidence="13 20" id="KW-0067">ATP-binding</keyword>
<dbReference type="PROSITE" id="PS50011">
    <property type="entry name" value="PROTEIN_KINASE_DOM"/>
    <property type="match status" value="1"/>
</dbReference>
<dbReference type="Proteomes" id="UP001152484">
    <property type="component" value="Unassembled WGS sequence"/>
</dbReference>
<protein>
    <recommendedName>
        <fullName evidence="3">non-specific serine/threonine protein kinase</fullName>
        <ecNumber evidence="3">2.7.11.1</ecNumber>
    </recommendedName>
</protein>
<evidence type="ECO:0000256" key="1">
    <source>
        <dbReference type="ARBA" id="ARBA00004251"/>
    </source>
</evidence>
<evidence type="ECO:0000256" key="17">
    <source>
        <dbReference type="ARBA" id="ARBA00023180"/>
    </source>
</evidence>
<dbReference type="OrthoDB" id="676979at2759"/>
<dbReference type="InterPro" id="IPR001611">
    <property type="entry name" value="Leu-rich_rpt"/>
</dbReference>
<dbReference type="SMART" id="SM00369">
    <property type="entry name" value="LRR_TYP"/>
    <property type="match status" value="5"/>
</dbReference>
<feature type="compositionally biased region" description="Polar residues" evidence="21">
    <location>
        <begin position="876"/>
        <end position="893"/>
    </location>
</feature>
<dbReference type="InterPro" id="IPR017441">
    <property type="entry name" value="Protein_kinase_ATP_BS"/>
</dbReference>
<comment type="subcellular location">
    <subcellularLocation>
        <location evidence="1">Cell membrane</location>
        <topology evidence="1">Single-pass type I membrane protein</topology>
    </subcellularLocation>
</comment>
<evidence type="ECO:0000313" key="25">
    <source>
        <dbReference type="EMBL" id="CAH9071939.1"/>
    </source>
</evidence>
<evidence type="ECO:0000313" key="26">
    <source>
        <dbReference type="Proteomes" id="UP001152484"/>
    </source>
</evidence>
<comment type="catalytic activity">
    <reaction evidence="18">
        <text>L-threonyl-[protein] + ATP = O-phospho-L-threonyl-[protein] + ADP + H(+)</text>
        <dbReference type="Rhea" id="RHEA:46608"/>
        <dbReference type="Rhea" id="RHEA-COMP:11060"/>
        <dbReference type="Rhea" id="RHEA-COMP:11605"/>
        <dbReference type="ChEBI" id="CHEBI:15378"/>
        <dbReference type="ChEBI" id="CHEBI:30013"/>
        <dbReference type="ChEBI" id="CHEBI:30616"/>
        <dbReference type="ChEBI" id="CHEBI:61977"/>
        <dbReference type="ChEBI" id="CHEBI:456216"/>
        <dbReference type="EC" id="2.7.11.1"/>
    </reaction>
</comment>
<keyword evidence="6" id="KW-0433">Leucine-rich repeat</keyword>
<dbReference type="InterPro" id="IPR000719">
    <property type="entry name" value="Prot_kinase_dom"/>
</dbReference>
<dbReference type="InterPro" id="IPR003591">
    <property type="entry name" value="Leu-rich_rpt_typical-subtyp"/>
</dbReference>
<dbReference type="InterPro" id="IPR008271">
    <property type="entry name" value="Ser/Thr_kinase_AS"/>
</dbReference>
<dbReference type="SUPFAM" id="SSF52058">
    <property type="entry name" value="L domain-like"/>
    <property type="match status" value="2"/>
</dbReference>
<evidence type="ECO:0000256" key="22">
    <source>
        <dbReference type="SAM" id="Phobius"/>
    </source>
</evidence>
<dbReference type="Pfam" id="PF07714">
    <property type="entry name" value="PK_Tyr_Ser-Thr"/>
    <property type="match status" value="1"/>
</dbReference>
<keyword evidence="16" id="KW-0675">Receptor</keyword>
<dbReference type="PANTHER" id="PTHR48005:SF13">
    <property type="entry name" value="SERINE_THREONINE-PROTEIN KINASE DDB_G0278509-RELATED"/>
    <property type="match status" value="1"/>
</dbReference>
<dbReference type="GO" id="GO:0001653">
    <property type="term" value="F:peptide receptor activity"/>
    <property type="evidence" value="ECO:0007669"/>
    <property type="project" value="UniProtKB-ARBA"/>
</dbReference>
<gene>
    <name evidence="25" type="ORF">CEURO_LOCUS4122</name>
</gene>
<dbReference type="Gene3D" id="3.80.10.10">
    <property type="entry name" value="Ribonuclease Inhibitor"/>
    <property type="match status" value="3"/>
</dbReference>
<keyword evidence="17" id="KW-0325">Glycoprotein</keyword>
<evidence type="ECO:0000256" key="20">
    <source>
        <dbReference type="PROSITE-ProRule" id="PRU10141"/>
    </source>
</evidence>
<evidence type="ECO:0000256" key="8">
    <source>
        <dbReference type="ARBA" id="ARBA00022692"/>
    </source>
</evidence>
<feature type="region of interest" description="Disordered" evidence="21">
    <location>
        <begin position="876"/>
        <end position="927"/>
    </location>
</feature>
<evidence type="ECO:0000256" key="4">
    <source>
        <dbReference type="ARBA" id="ARBA00022475"/>
    </source>
</evidence>
<evidence type="ECO:0000256" key="9">
    <source>
        <dbReference type="ARBA" id="ARBA00022729"/>
    </source>
</evidence>
<dbReference type="AlphaFoldDB" id="A0A9P0YQF6"/>
<feature type="signal peptide" evidence="23">
    <location>
        <begin position="1"/>
        <end position="45"/>
    </location>
</feature>
<sequence>MCIFSIPRKPSPASITSSHFSSPPSLLLFILTLLSAATFWTPAAAAPNHEATALYSWLHSSASPPPPLFSSWTPLDTNPCKWDFITCTSQELVSEINIQSVKLELPFPANLSAFTHLEKLVISEANITGTIPAEIGDCSKLTLIDLSSNSLVGPIPSTIGRLWNLQDLILTSNLLTGKIPVELSACSALKSLVLVDNRLSGNLPKELGVLQSLEVLRVGGNHDIVGEIPEEIANCGNLTVLGLAETSISGSLPASLSTLPQEIGNCSSLVRLRLGNNRITGIIPKRIGGLKSLTFLDFTGNRLSGPVPDEIGSCVQLEMVDLSNNALEGRLPDSLSSLSGLQILDLSNNRIKGPIPESVGHLISLNNLILNKNLLSGPIPPSLGHCLKLQKLDLSRNELSGSIPVEIGKLESLAITLNLSWNGLTGQIPNEISSLTKLFALDLSHNKFGGSLSPLAKLENLLSLDVSFNNFTGDLPDNNLFRKLSPSALAGNHGLCISVGKDSCFHGNVLGNAARKSTKQLRLAIALLITMTVVMVFTGIVIILRTRKAMRGGDDDCEIGESWTWQFTPFQKLNFSVEEVLKCLVDSNIIGKGCSGIVYRANMDNGEVVAVKKLWPISAKTGFIHDSFSTEVRALGSVRHKNIVRFLGCCWNRKMRLLMFDYKPNGSLGSLLHERNGNPLEWETRYQILLGAAQGIAYLHHDCVPPIVHRDIKANNILIGLKFEPYIADFGLAKLVDGDFSRSSNTMAGSYGYIAPEYGYALKISNKSDVYSYGVVMLEVLTGKQPIDPTIPDGVHIVDWVRKERGGVDVLEPSLCAGPNQDMEEMTQALGIALLCVNPVPSERPTMKDVAAMLSEIKREREEYTKVDVSLLKSGSSENQECTKNSKATSSSAQKEHSLNNKGNDGNRSFTASTILYSSSSSTNGNT</sequence>
<keyword evidence="12" id="KW-0418">Kinase</keyword>
<dbReference type="PROSITE" id="PS00108">
    <property type="entry name" value="PROTEIN_KINASE_ST"/>
    <property type="match status" value="1"/>
</dbReference>
<keyword evidence="11 20" id="KW-0547">Nucleotide-binding</keyword>
<proteinExistence type="inferred from homology"/>
<feature type="chain" id="PRO_5040428925" description="non-specific serine/threonine protein kinase" evidence="23">
    <location>
        <begin position="46"/>
        <end position="927"/>
    </location>
</feature>
<keyword evidence="7" id="KW-0808">Transferase</keyword>
<keyword evidence="9 23" id="KW-0732">Signal</keyword>
<reference evidence="25" key="1">
    <citation type="submission" date="2022-07" db="EMBL/GenBank/DDBJ databases">
        <authorList>
            <person name="Macas J."/>
            <person name="Novak P."/>
            <person name="Neumann P."/>
        </authorList>
    </citation>
    <scope>NUCLEOTIDE SEQUENCE</scope>
</reference>
<dbReference type="GO" id="GO:0051707">
    <property type="term" value="P:response to other organism"/>
    <property type="evidence" value="ECO:0007669"/>
    <property type="project" value="UniProtKB-ARBA"/>
</dbReference>
<dbReference type="GO" id="GO:0004674">
    <property type="term" value="F:protein serine/threonine kinase activity"/>
    <property type="evidence" value="ECO:0007669"/>
    <property type="project" value="UniProtKB-KW"/>
</dbReference>
<evidence type="ECO:0000256" key="13">
    <source>
        <dbReference type="ARBA" id="ARBA00022840"/>
    </source>
</evidence>
<organism evidence="25 26">
    <name type="scientific">Cuscuta europaea</name>
    <name type="common">European dodder</name>
    <dbReference type="NCBI Taxonomy" id="41803"/>
    <lineage>
        <taxon>Eukaryota</taxon>
        <taxon>Viridiplantae</taxon>
        <taxon>Streptophyta</taxon>
        <taxon>Embryophyta</taxon>
        <taxon>Tracheophyta</taxon>
        <taxon>Spermatophyta</taxon>
        <taxon>Magnoliopsida</taxon>
        <taxon>eudicotyledons</taxon>
        <taxon>Gunneridae</taxon>
        <taxon>Pentapetalae</taxon>
        <taxon>asterids</taxon>
        <taxon>lamiids</taxon>
        <taxon>Solanales</taxon>
        <taxon>Convolvulaceae</taxon>
        <taxon>Cuscuteae</taxon>
        <taxon>Cuscuta</taxon>
        <taxon>Cuscuta subgen. Cuscuta</taxon>
    </lineage>
</organism>
<evidence type="ECO:0000256" key="19">
    <source>
        <dbReference type="ARBA" id="ARBA00048679"/>
    </source>
</evidence>
<evidence type="ECO:0000256" key="16">
    <source>
        <dbReference type="ARBA" id="ARBA00023170"/>
    </source>
</evidence>
<comment type="catalytic activity">
    <reaction evidence="19">
        <text>L-seryl-[protein] + ATP = O-phospho-L-seryl-[protein] + ADP + H(+)</text>
        <dbReference type="Rhea" id="RHEA:17989"/>
        <dbReference type="Rhea" id="RHEA-COMP:9863"/>
        <dbReference type="Rhea" id="RHEA-COMP:11604"/>
        <dbReference type="ChEBI" id="CHEBI:15378"/>
        <dbReference type="ChEBI" id="CHEBI:29999"/>
        <dbReference type="ChEBI" id="CHEBI:30616"/>
        <dbReference type="ChEBI" id="CHEBI:83421"/>
        <dbReference type="ChEBI" id="CHEBI:456216"/>
        <dbReference type="EC" id="2.7.11.1"/>
    </reaction>
</comment>
<dbReference type="Pfam" id="PF08263">
    <property type="entry name" value="LRRNT_2"/>
    <property type="match status" value="1"/>
</dbReference>
<dbReference type="FunFam" id="3.80.10.10:FF:000270">
    <property type="entry name" value="Putative LRR receptor-like serine/threonine-protein kinase"/>
    <property type="match status" value="1"/>
</dbReference>
<comment type="similarity">
    <text evidence="2">Belongs to the protein kinase superfamily. Ser/Thr protein kinase family.</text>
</comment>
<dbReference type="InterPro" id="IPR013210">
    <property type="entry name" value="LRR_N_plant-typ"/>
</dbReference>
<name>A0A9P0YQF6_CUSEU</name>
<dbReference type="InterPro" id="IPR051420">
    <property type="entry name" value="Ser_Thr_Kinases_DiverseReg"/>
</dbReference>
<keyword evidence="15 22" id="KW-0472">Membrane</keyword>
<keyword evidence="5" id="KW-0723">Serine/threonine-protein kinase</keyword>
<dbReference type="FunFam" id="3.80.10.10:FF:000383">
    <property type="entry name" value="Leucine-rich repeat receptor protein kinase EMS1"/>
    <property type="match status" value="1"/>
</dbReference>
<evidence type="ECO:0000256" key="3">
    <source>
        <dbReference type="ARBA" id="ARBA00012513"/>
    </source>
</evidence>
<keyword evidence="10" id="KW-0677">Repeat</keyword>
<dbReference type="GO" id="GO:0005886">
    <property type="term" value="C:plasma membrane"/>
    <property type="evidence" value="ECO:0007669"/>
    <property type="project" value="UniProtKB-SubCell"/>
</dbReference>
<evidence type="ECO:0000256" key="18">
    <source>
        <dbReference type="ARBA" id="ARBA00047899"/>
    </source>
</evidence>
<accession>A0A9P0YQF6</accession>
<dbReference type="InterPro" id="IPR032675">
    <property type="entry name" value="LRR_dom_sf"/>
</dbReference>
<evidence type="ECO:0000256" key="12">
    <source>
        <dbReference type="ARBA" id="ARBA00022777"/>
    </source>
</evidence>
<evidence type="ECO:0000256" key="23">
    <source>
        <dbReference type="SAM" id="SignalP"/>
    </source>
</evidence>
<dbReference type="FunFam" id="3.80.10.10:FF:000356">
    <property type="entry name" value="LRR receptor-like serine/threonine-protein kinase"/>
    <property type="match status" value="1"/>
</dbReference>
<evidence type="ECO:0000256" key="14">
    <source>
        <dbReference type="ARBA" id="ARBA00022989"/>
    </source>
</evidence>
<dbReference type="PROSITE" id="PS00107">
    <property type="entry name" value="PROTEIN_KINASE_ATP"/>
    <property type="match status" value="1"/>
</dbReference>
<keyword evidence="26" id="KW-1185">Reference proteome</keyword>
<evidence type="ECO:0000256" key="10">
    <source>
        <dbReference type="ARBA" id="ARBA00022737"/>
    </source>
</evidence>
<dbReference type="InterPro" id="IPR001245">
    <property type="entry name" value="Ser-Thr/Tyr_kinase_cat_dom"/>
</dbReference>
<keyword evidence="8 22" id="KW-0812">Transmembrane</keyword>
<evidence type="ECO:0000256" key="7">
    <source>
        <dbReference type="ARBA" id="ARBA00022679"/>
    </source>
</evidence>
<dbReference type="EC" id="2.7.11.1" evidence="3"/>